<dbReference type="AlphaFoldDB" id="A0A699X2Z3"/>
<protein>
    <submittedName>
        <fullName evidence="1">Uncharacterized protein</fullName>
    </submittedName>
</protein>
<gene>
    <name evidence="1" type="ORF">Tci_926114</name>
</gene>
<sequence>MTVGAGSTDFTLADSAPVSTVRCLAGPSRPRASHAHDNKAWRLISQLSLNYLSLSEQGQGAAAMRELLRLYGDSHDSALQLQIEGLREVSSKACTR</sequence>
<dbReference type="PANTHER" id="PTHR35370">
    <property type="entry name" value="CYTOPLASMIC PROTEIN-RELATED-RELATED"/>
    <property type="match status" value="1"/>
</dbReference>
<organism evidence="1">
    <name type="scientific">Tanacetum cinerariifolium</name>
    <name type="common">Dalmatian daisy</name>
    <name type="synonym">Chrysanthemum cinerariifolium</name>
    <dbReference type="NCBI Taxonomy" id="118510"/>
    <lineage>
        <taxon>Eukaryota</taxon>
        <taxon>Viridiplantae</taxon>
        <taxon>Streptophyta</taxon>
        <taxon>Embryophyta</taxon>
        <taxon>Tracheophyta</taxon>
        <taxon>Spermatophyta</taxon>
        <taxon>Magnoliopsida</taxon>
        <taxon>eudicotyledons</taxon>
        <taxon>Gunneridae</taxon>
        <taxon>Pentapetalae</taxon>
        <taxon>asterids</taxon>
        <taxon>campanulids</taxon>
        <taxon>Asterales</taxon>
        <taxon>Asteraceae</taxon>
        <taxon>Asteroideae</taxon>
        <taxon>Anthemideae</taxon>
        <taxon>Anthemidinae</taxon>
        <taxon>Tanacetum</taxon>
    </lineage>
</organism>
<name>A0A699X2Z3_TANCI</name>
<dbReference type="Pfam" id="PF05947">
    <property type="entry name" value="T6SS_TssF"/>
    <property type="match status" value="1"/>
</dbReference>
<dbReference type="InterPro" id="IPR010272">
    <property type="entry name" value="T6SS_TssF"/>
</dbReference>
<evidence type="ECO:0000313" key="1">
    <source>
        <dbReference type="EMBL" id="GFD54145.1"/>
    </source>
</evidence>
<accession>A0A699X2Z3</accession>
<comment type="caution">
    <text evidence="1">The sequence shown here is derived from an EMBL/GenBank/DDBJ whole genome shotgun (WGS) entry which is preliminary data.</text>
</comment>
<dbReference type="EMBL" id="BKCJ011802701">
    <property type="protein sequence ID" value="GFD54145.1"/>
    <property type="molecule type" value="Genomic_DNA"/>
</dbReference>
<reference evidence="1" key="1">
    <citation type="journal article" date="2019" name="Sci. Rep.">
        <title>Draft genome of Tanacetum cinerariifolium, the natural source of mosquito coil.</title>
        <authorList>
            <person name="Yamashiro T."/>
            <person name="Shiraishi A."/>
            <person name="Satake H."/>
            <person name="Nakayama K."/>
        </authorList>
    </citation>
    <scope>NUCLEOTIDE SEQUENCE</scope>
</reference>
<proteinExistence type="predicted"/>
<feature type="non-terminal residue" evidence="1">
    <location>
        <position position="96"/>
    </location>
</feature>
<dbReference type="PANTHER" id="PTHR35370:SF1">
    <property type="entry name" value="TYPE VI SECRETION SYSTEM COMPONENT TSSF1"/>
    <property type="match status" value="1"/>
</dbReference>